<proteinExistence type="predicted"/>
<protein>
    <submittedName>
        <fullName evidence="2">Conserved phage C-terminal domain-containing protein</fullName>
    </submittedName>
</protein>
<dbReference type="AlphaFoldDB" id="A0A9J6NY60"/>
<evidence type="ECO:0000313" key="3">
    <source>
        <dbReference type="Proteomes" id="UP001056429"/>
    </source>
</evidence>
<dbReference type="Proteomes" id="UP001056429">
    <property type="component" value="Unassembled WGS sequence"/>
</dbReference>
<organism evidence="2 3">
    <name type="scientific">Oceanirhabdus seepicola</name>
    <dbReference type="NCBI Taxonomy" id="2828781"/>
    <lineage>
        <taxon>Bacteria</taxon>
        <taxon>Bacillati</taxon>
        <taxon>Bacillota</taxon>
        <taxon>Clostridia</taxon>
        <taxon>Eubacteriales</taxon>
        <taxon>Clostridiaceae</taxon>
        <taxon>Oceanirhabdus</taxon>
    </lineage>
</organism>
<accession>A0A9J6NY60</accession>
<keyword evidence="3" id="KW-1185">Reference proteome</keyword>
<sequence length="269" mass="31319">MSELRIGKDAFSKYKRELVESGYLTVEQMRVGGRFKSNIYNIVLCLEKILGGEPKSPSTNLKDMDIPCMDSAIPVTGVSTNNILFTNNKNYKNNSIKKNILSSSEKIENKVKAEEDSIHDILHNQKNKHEKLENQKKSDDSPYSKIVDYLNSMSGKKYKSSTNKTRNLIKARFNEGFTEEDFIKVINIKVKSWKDNEMDMYLRPSTLFGIKFEEYLNENPNVKTKKREHKIWVKEKKSSFNDFEQRAYDGKNGQPTMKELERMLLDWSN</sequence>
<dbReference type="EMBL" id="JAGSOJ010000001">
    <property type="protein sequence ID" value="MCM1989203.1"/>
    <property type="molecule type" value="Genomic_DNA"/>
</dbReference>
<evidence type="ECO:0000259" key="1">
    <source>
        <dbReference type="Pfam" id="PF09524"/>
    </source>
</evidence>
<gene>
    <name evidence="2" type="ORF">KDK92_05575</name>
</gene>
<comment type="caution">
    <text evidence="2">The sequence shown here is derived from an EMBL/GenBank/DDBJ whole genome shotgun (WGS) entry which is preliminary data.</text>
</comment>
<dbReference type="InterPro" id="IPR011741">
    <property type="entry name" value="Phg_2220_C"/>
</dbReference>
<reference evidence="2" key="2">
    <citation type="submission" date="2021-04" db="EMBL/GenBank/DDBJ databases">
        <authorList>
            <person name="Dong X."/>
        </authorList>
    </citation>
    <scope>NUCLEOTIDE SEQUENCE</scope>
    <source>
        <strain evidence="2">ZWT</strain>
    </source>
</reference>
<name>A0A9J6NY60_9CLOT</name>
<dbReference type="NCBIfam" id="TIGR02220">
    <property type="entry name" value="phg_TIGR02220"/>
    <property type="match status" value="1"/>
</dbReference>
<evidence type="ECO:0000313" key="2">
    <source>
        <dbReference type="EMBL" id="MCM1989203.1"/>
    </source>
</evidence>
<reference evidence="2" key="1">
    <citation type="journal article" date="2021" name="mSystems">
        <title>Bacteria and Archaea Synergistically Convert Glycine Betaine to Biogenic Methane in the Formosa Cold Seep of the South China Sea.</title>
        <authorList>
            <person name="Li L."/>
            <person name="Zhang W."/>
            <person name="Zhang S."/>
            <person name="Song L."/>
            <person name="Sun Q."/>
            <person name="Zhang H."/>
            <person name="Xiang H."/>
            <person name="Dong X."/>
        </authorList>
    </citation>
    <scope>NUCLEOTIDE SEQUENCE</scope>
    <source>
        <strain evidence="2">ZWT</strain>
    </source>
</reference>
<feature type="domain" description="Phage conserved hypothetical protein C-terminal" evidence="1">
    <location>
        <begin position="146"/>
        <end position="217"/>
    </location>
</feature>
<dbReference type="Pfam" id="PF09524">
    <property type="entry name" value="Phg_2220_C"/>
    <property type="match status" value="1"/>
</dbReference>